<keyword evidence="14" id="KW-0157">Chromophore</keyword>
<evidence type="ECO:0000256" key="11">
    <source>
        <dbReference type="ARBA" id="ARBA00022741"/>
    </source>
</evidence>
<dbReference type="RefSeq" id="WP_307423800.1">
    <property type="nucleotide sequence ID" value="NZ_JAUSVK010000001.1"/>
</dbReference>
<dbReference type="Pfam" id="PF07536">
    <property type="entry name" value="HWE_HK"/>
    <property type="match status" value="1"/>
</dbReference>
<keyword evidence="17" id="KW-1133">Transmembrane helix</keyword>
<keyword evidence="17" id="KW-0812">Transmembrane</keyword>
<keyword evidence="4" id="KW-0600">Photoreceptor protein</keyword>
<keyword evidence="5" id="KW-0597">Phosphoprotein</keyword>
<keyword evidence="15" id="KW-0843">Virulence</keyword>
<organism evidence="20 21">
    <name type="scientific">Labrys monachus</name>
    <dbReference type="NCBI Taxonomy" id="217067"/>
    <lineage>
        <taxon>Bacteria</taxon>
        <taxon>Pseudomonadati</taxon>
        <taxon>Pseudomonadota</taxon>
        <taxon>Alphaproteobacteria</taxon>
        <taxon>Hyphomicrobiales</taxon>
        <taxon>Xanthobacteraceae</taxon>
        <taxon>Labrys</taxon>
    </lineage>
</organism>
<dbReference type="Pfam" id="PF08448">
    <property type="entry name" value="PAS_4"/>
    <property type="match status" value="1"/>
</dbReference>
<dbReference type="PROSITE" id="PS50112">
    <property type="entry name" value="PAS"/>
    <property type="match status" value="1"/>
</dbReference>
<keyword evidence="17" id="KW-0472">Membrane</keyword>
<keyword evidence="21" id="KW-1185">Reference proteome</keyword>
<dbReference type="SMART" id="SM00911">
    <property type="entry name" value="HWE_HK"/>
    <property type="match status" value="1"/>
</dbReference>
<evidence type="ECO:0000256" key="16">
    <source>
        <dbReference type="ARBA" id="ARBA00023170"/>
    </source>
</evidence>
<dbReference type="CDD" id="cd00130">
    <property type="entry name" value="PAS"/>
    <property type="match status" value="2"/>
</dbReference>
<dbReference type="Proteomes" id="UP001237448">
    <property type="component" value="Unassembled WGS sequence"/>
</dbReference>
<dbReference type="InterPro" id="IPR000700">
    <property type="entry name" value="PAS-assoc_C"/>
</dbReference>
<dbReference type="Gene3D" id="3.30.450.20">
    <property type="entry name" value="PAS domain"/>
    <property type="match status" value="4"/>
</dbReference>
<reference evidence="20 21" key="1">
    <citation type="submission" date="2023-07" db="EMBL/GenBank/DDBJ databases">
        <title>Genomic Encyclopedia of Type Strains, Phase IV (KMG-IV): sequencing the most valuable type-strain genomes for metagenomic binning, comparative biology and taxonomic classification.</title>
        <authorList>
            <person name="Goeker M."/>
        </authorList>
    </citation>
    <scope>NUCLEOTIDE SEQUENCE [LARGE SCALE GENOMIC DNA]</scope>
    <source>
        <strain evidence="20 21">DSM 5896</strain>
    </source>
</reference>
<dbReference type="CDD" id="cd18774">
    <property type="entry name" value="PDC2_HK_sensor"/>
    <property type="match status" value="1"/>
</dbReference>
<keyword evidence="11" id="KW-0547">Nucleotide-binding</keyword>
<evidence type="ECO:0000256" key="10">
    <source>
        <dbReference type="ARBA" id="ARBA00022737"/>
    </source>
</evidence>
<evidence type="ECO:0000256" key="17">
    <source>
        <dbReference type="SAM" id="Phobius"/>
    </source>
</evidence>
<dbReference type="InterPro" id="IPR013656">
    <property type="entry name" value="PAS_4"/>
</dbReference>
<gene>
    <name evidence="20" type="ORF">J3R73_001247</name>
</gene>
<evidence type="ECO:0000259" key="18">
    <source>
        <dbReference type="PROSITE" id="PS50112"/>
    </source>
</evidence>
<evidence type="ECO:0000256" key="5">
    <source>
        <dbReference type="ARBA" id="ARBA00022553"/>
    </source>
</evidence>
<dbReference type="Gene3D" id="3.30.565.10">
    <property type="entry name" value="Histidine kinase-like ATPase, C-terminal domain"/>
    <property type="match status" value="1"/>
</dbReference>
<evidence type="ECO:0000259" key="19">
    <source>
        <dbReference type="PROSITE" id="PS50113"/>
    </source>
</evidence>
<dbReference type="PROSITE" id="PS50113">
    <property type="entry name" value="PAC"/>
    <property type="match status" value="2"/>
</dbReference>
<dbReference type="PANTHER" id="PTHR41523">
    <property type="entry name" value="TWO-COMPONENT SYSTEM SENSOR PROTEIN"/>
    <property type="match status" value="1"/>
</dbReference>
<dbReference type="InterPro" id="IPR036890">
    <property type="entry name" value="HATPase_C_sf"/>
</dbReference>
<comment type="caution">
    <text evidence="20">The sequence shown here is derived from an EMBL/GenBank/DDBJ whole genome shotgun (WGS) entry which is preliminary data.</text>
</comment>
<evidence type="ECO:0000256" key="3">
    <source>
        <dbReference type="ARBA" id="ARBA00021740"/>
    </source>
</evidence>
<proteinExistence type="predicted"/>
<keyword evidence="8" id="KW-0288">FMN</keyword>
<keyword evidence="13" id="KW-0067">ATP-binding</keyword>
<evidence type="ECO:0000256" key="14">
    <source>
        <dbReference type="ARBA" id="ARBA00022991"/>
    </source>
</evidence>
<name>A0ABU0FBM8_9HYPH</name>
<evidence type="ECO:0000256" key="4">
    <source>
        <dbReference type="ARBA" id="ARBA00022543"/>
    </source>
</evidence>
<evidence type="ECO:0000256" key="2">
    <source>
        <dbReference type="ARBA" id="ARBA00012438"/>
    </source>
</evidence>
<dbReference type="InterPro" id="IPR000014">
    <property type="entry name" value="PAS"/>
</dbReference>
<evidence type="ECO:0000256" key="13">
    <source>
        <dbReference type="ARBA" id="ARBA00022840"/>
    </source>
</evidence>
<accession>A0ABU0FBM8</accession>
<feature type="transmembrane region" description="Helical" evidence="17">
    <location>
        <begin position="266"/>
        <end position="288"/>
    </location>
</feature>
<comment type="catalytic activity">
    <reaction evidence="1">
        <text>ATP + protein L-histidine = ADP + protein N-phospho-L-histidine.</text>
        <dbReference type="EC" id="2.7.13.3"/>
    </reaction>
</comment>
<feature type="domain" description="PAC" evidence="19">
    <location>
        <begin position="423"/>
        <end position="475"/>
    </location>
</feature>
<keyword evidence="10" id="KW-0677">Repeat</keyword>
<dbReference type="InterPro" id="IPR001610">
    <property type="entry name" value="PAC"/>
</dbReference>
<feature type="domain" description="PAC" evidence="19">
    <location>
        <begin position="556"/>
        <end position="608"/>
    </location>
</feature>
<dbReference type="NCBIfam" id="TIGR00229">
    <property type="entry name" value="sensory_box"/>
    <property type="match status" value="2"/>
</dbReference>
<dbReference type="Pfam" id="PF13426">
    <property type="entry name" value="PAS_9"/>
    <property type="match status" value="1"/>
</dbReference>
<dbReference type="InterPro" id="IPR011102">
    <property type="entry name" value="Sig_transdc_His_kinase_HWE"/>
</dbReference>
<dbReference type="SMART" id="SM00091">
    <property type="entry name" value="PAS"/>
    <property type="match status" value="2"/>
</dbReference>
<evidence type="ECO:0000256" key="15">
    <source>
        <dbReference type="ARBA" id="ARBA00023026"/>
    </source>
</evidence>
<dbReference type="SUPFAM" id="SSF55785">
    <property type="entry name" value="PYP-like sensor domain (PAS domain)"/>
    <property type="match status" value="2"/>
</dbReference>
<sequence length="798" mass="86389">MLWHLIAFALALTLPIFFFMAGVLWKYAETERGRMQDGALTTARSIAGDLNQQIAGFIATLEVSAIADSSRRNDPGALRMELDALRSRTGLTLVLLDATGRLRAAPSGFPDRPFPTITSSASLGTGNGDRRITISNLFSDPATGSPSVMISLPVTAASGEDLDLGLILPAADFVRTIGRNPMAPGWNAAILDADGFVVARNTGQDAYVGKRLDGLVSALRQREGTWKGLSLDGTRVFVAFSQSQATNWQVAVEVTKADLEAPLRRSLWLIGLTGTALFSLAMLMAWIIGRRMVLALEYLSESASLVERGGSPGKLLTSIREINIFGKGLAQASLGLHRRGIELAASEERLARILDATPSGIVEIDAGGVVTYANRMLAQSLQMTVDQVIGKSYRDLVSQLSDPGGQPFDEMPLARALKGESSSGVEQAVMVPGNGKLTFAVNAEPLRDADGTIVGALAAFADVTERVLIDAKHRQMEERLRTIIETVPVGIVLAAAPSGRIIEANAAIETIMRHRVVPPPEGQAEEVWTAFHEDGRRVARHEYPAVRALSGLEERPELECNYLRGDGTHCWVKIVGAPLRNEAGIIIGAVVAVMDIDEIKRVQEHQQLMNRELHHRVKNTLATVQGIANLTARSATDIKAFRQTFADRIVSLSRTHTLLVENSWARIPLADLVRLELDPYRTEGHDQVTFEGTDVWLPSDLALALGMAFHELTTNALKFGALSVPAGHIHLKWTTEDTGGERKLAMNWRESGGPLVVIPARSGFGSQLLNNILARQLNGEVQVKFEATGLDVTIRADL</sequence>
<evidence type="ECO:0000256" key="6">
    <source>
        <dbReference type="ARBA" id="ARBA00022606"/>
    </source>
</evidence>
<dbReference type="EMBL" id="JAUSVK010000001">
    <property type="protein sequence ID" value="MDQ0391455.1"/>
    <property type="molecule type" value="Genomic_DNA"/>
</dbReference>
<dbReference type="EC" id="2.7.13.3" evidence="2"/>
<feature type="domain" description="PAS" evidence="18">
    <location>
        <begin position="346"/>
        <end position="420"/>
    </location>
</feature>
<dbReference type="SMART" id="SM00086">
    <property type="entry name" value="PAC"/>
    <property type="match status" value="2"/>
</dbReference>
<dbReference type="InterPro" id="IPR035965">
    <property type="entry name" value="PAS-like_dom_sf"/>
</dbReference>
<feature type="transmembrane region" description="Helical" evidence="17">
    <location>
        <begin position="6"/>
        <end position="25"/>
    </location>
</feature>
<protein>
    <recommendedName>
        <fullName evidence="3">Blue-light-activated histidine kinase</fullName>
        <ecNumber evidence="2">2.7.13.3</ecNumber>
    </recommendedName>
</protein>
<keyword evidence="9" id="KW-0808">Transferase</keyword>
<keyword evidence="6" id="KW-0716">Sensory transduction</keyword>
<evidence type="ECO:0000313" key="20">
    <source>
        <dbReference type="EMBL" id="MDQ0391455.1"/>
    </source>
</evidence>
<keyword evidence="7" id="KW-0285">Flavoprotein</keyword>
<keyword evidence="16" id="KW-0675">Receptor</keyword>
<evidence type="ECO:0000256" key="1">
    <source>
        <dbReference type="ARBA" id="ARBA00000085"/>
    </source>
</evidence>
<dbReference type="PANTHER" id="PTHR41523:SF8">
    <property type="entry name" value="ETHYLENE RESPONSE SENSOR PROTEIN"/>
    <property type="match status" value="1"/>
</dbReference>
<evidence type="ECO:0000256" key="12">
    <source>
        <dbReference type="ARBA" id="ARBA00022777"/>
    </source>
</evidence>
<evidence type="ECO:0000256" key="8">
    <source>
        <dbReference type="ARBA" id="ARBA00022643"/>
    </source>
</evidence>
<evidence type="ECO:0000256" key="7">
    <source>
        <dbReference type="ARBA" id="ARBA00022630"/>
    </source>
</evidence>
<keyword evidence="12" id="KW-0418">Kinase</keyword>
<evidence type="ECO:0000313" key="21">
    <source>
        <dbReference type="Proteomes" id="UP001237448"/>
    </source>
</evidence>
<evidence type="ECO:0000256" key="9">
    <source>
        <dbReference type="ARBA" id="ARBA00022679"/>
    </source>
</evidence>